<feature type="compositionally biased region" description="Low complexity" evidence="14">
    <location>
        <begin position="74"/>
        <end position="83"/>
    </location>
</feature>
<keyword evidence="7" id="KW-0819">tRNA processing</keyword>
<evidence type="ECO:0000256" key="12">
    <source>
        <dbReference type="ARBA" id="ARBA00023242"/>
    </source>
</evidence>
<evidence type="ECO:0000256" key="1">
    <source>
        <dbReference type="ARBA" id="ARBA00004123"/>
    </source>
</evidence>
<dbReference type="AlphaFoldDB" id="A0A9W4U2X4"/>
<reference evidence="15" key="1">
    <citation type="submission" date="2023-01" db="EMBL/GenBank/DDBJ databases">
        <authorList>
            <person name="Van Ghelder C."/>
            <person name="Rancurel C."/>
        </authorList>
    </citation>
    <scope>NUCLEOTIDE SEQUENCE</scope>
    <source>
        <strain evidence="15">CNCM I-4278</strain>
    </source>
</reference>
<comment type="subcellular location">
    <subcellularLocation>
        <location evidence="2">Chromosome</location>
        <location evidence="2">Telomere</location>
    </subcellularLocation>
    <subcellularLocation>
        <location evidence="1">Nucleus</location>
    </subcellularLocation>
</comment>
<feature type="compositionally biased region" description="Low complexity" evidence="14">
    <location>
        <begin position="1"/>
        <end position="25"/>
    </location>
</feature>
<evidence type="ECO:0000256" key="7">
    <source>
        <dbReference type="ARBA" id="ARBA00022694"/>
    </source>
</evidence>
<evidence type="ECO:0000256" key="4">
    <source>
        <dbReference type="ARBA" id="ARBA00011534"/>
    </source>
</evidence>
<evidence type="ECO:0000256" key="10">
    <source>
        <dbReference type="ARBA" id="ARBA00023159"/>
    </source>
</evidence>
<protein>
    <recommendedName>
        <fullName evidence="5">EKC/KEOPS complex subunit GON7</fullName>
    </recommendedName>
</protein>
<keyword evidence="11" id="KW-0804">Transcription</keyword>
<evidence type="ECO:0000256" key="5">
    <source>
        <dbReference type="ARBA" id="ARBA00019746"/>
    </source>
</evidence>
<feature type="region of interest" description="Disordered" evidence="14">
    <location>
        <begin position="73"/>
        <end position="110"/>
    </location>
</feature>
<accession>A0A9W4U2X4</accession>
<evidence type="ECO:0000313" key="16">
    <source>
        <dbReference type="Proteomes" id="UP001152607"/>
    </source>
</evidence>
<organism evidence="15 16">
    <name type="scientific">Periconia digitata</name>
    <dbReference type="NCBI Taxonomy" id="1303443"/>
    <lineage>
        <taxon>Eukaryota</taxon>
        <taxon>Fungi</taxon>
        <taxon>Dikarya</taxon>
        <taxon>Ascomycota</taxon>
        <taxon>Pezizomycotina</taxon>
        <taxon>Dothideomycetes</taxon>
        <taxon>Pleosporomycetidae</taxon>
        <taxon>Pleosporales</taxon>
        <taxon>Massarineae</taxon>
        <taxon>Periconiaceae</taxon>
        <taxon>Periconia</taxon>
    </lineage>
</organism>
<keyword evidence="6" id="KW-0158">Chromosome</keyword>
<evidence type="ECO:0000256" key="3">
    <source>
        <dbReference type="ARBA" id="ARBA00008529"/>
    </source>
</evidence>
<comment type="subunit">
    <text evidence="4">Component of the EKC/KEOPS complex composed of at least BUD32, CGI121, GON7, KAE1 and PCC1; the whole complex dimerizes.</text>
</comment>
<evidence type="ECO:0000256" key="14">
    <source>
        <dbReference type="SAM" id="MobiDB-lite"/>
    </source>
</evidence>
<dbReference type="InterPro" id="IPR014849">
    <property type="entry name" value="EKC/KEOPS_Gon7"/>
</dbReference>
<comment type="similarity">
    <text evidence="3">Belongs to the GON7 family.</text>
</comment>
<dbReference type="GO" id="GO:0000781">
    <property type="term" value="C:chromosome, telomeric region"/>
    <property type="evidence" value="ECO:0007669"/>
    <property type="project" value="UniProtKB-SubCell"/>
</dbReference>
<keyword evidence="10" id="KW-0010">Activator</keyword>
<dbReference type="GO" id="GO:0005634">
    <property type="term" value="C:nucleus"/>
    <property type="evidence" value="ECO:0007669"/>
    <property type="project" value="UniProtKB-SubCell"/>
</dbReference>
<comment type="caution">
    <text evidence="15">The sequence shown here is derived from an EMBL/GenBank/DDBJ whole genome shotgun (WGS) entry which is preliminary data.</text>
</comment>
<evidence type="ECO:0000256" key="8">
    <source>
        <dbReference type="ARBA" id="ARBA00022895"/>
    </source>
</evidence>
<keyword evidence="9" id="KW-0805">Transcription regulation</keyword>
<evidence type="ECO:0000256" key="6">
    <source>
        <dbReference type="ARBA" id="ARBA00022454"/>
    </source>
</evidence>
<sequence>MPDLKATYTSLPTTTSPHTKTFTHALPPLDPVTASSSPDDRTVSLAALQNNLKNLQADINTFLTAKMAEDKAAADANAVGASAAKRKRGGNNADDDELERNYGEDVGDEA</sequence>
<comment type="function">
    <text evidence="13">Component of the EKC/KEOPS complex that is required for the formation of a threonylcarbamoyl group on adenosine at position 37 (t(6)A37) in tRNAs that read codons beginning with adenine. The complex is probably involved in the transfer of the threonylcarbamoyl moiety of threonylcarbamoyl-AMP (TC-AMP) to the N6 group of A37. GON7 likely plays a supporting role to the catalytic subunit KAE1 in the complex. The EKC/KEOPS complex also promotes both telomere uncapping and telomere elongation. The complex is required for efficient recruitment of transcriptional coactivators.</text>
</comment>
<keyword evidence="12" id="KW-0539">Nucleus</keyword>
<proteinExistence type="inferred from homology"/>
<evidence type="ECO:0000256" key="13">
    <source>
        <dbReference type="ARBA" id="ARBA00025393"/>
    </source>
</evidence>
<keyword evidence="16" id="KW-1185">Reference proteome</keyword>
<evidence type="ECO:0000256" key="9">
    <source>
        <dbReference type="ARBA" id="ARBA00023015"/>
    </source>
</evidence>
<evidence type="ECO:0000256" key="2">
    <source>
        <dbReference type="ARBA" id="ARBA00004574"/>
    </source>
</evidence>
<gene>
    <name evidence="15" type="ORF">PDIGIT_LOCUS1050</name>
</gene>
<evidence type="ECO:0000313" key="15">
    <source>
        <dbReference type="EMBL" id="CAI6253114.1"/>
    </source>
</evidence>
<name>A0A9W4U2X4_9PLEO</name>
<dbReference type="Proteomes" id="UP001152607">
    <property type="component" value="Unassembled WGS sequence"/>
</dbReference>
<dbReference type="GO" id="GO:0008033">
    <property type="term" value="P:tRNA processing"/>
    <property type="evidence" value="ECO:0007669"/>
    <property type="project" value="UniProtKB-KW"/>
</dbReference>
<feature type="region of interest" description="Disordered" evidence="14">
    <location>
        <begin position="1"/>
        <end position="39"/>
    </location>
</feature>
<dbReference type="Pfam" id="PF08738">
    <property type="entry name" value="Gon7"/>
    <property type="match status" value="1"/>
</dbReference>
<evidence type="ECO:0000256" key="11">
    <source>
        <dbReference type="ARBA" id="ARBA00023163"/>
    </source>
</evidence>
<dbReference type="EMBL" id="CAOQHR010000001">
    <property type="protein sequence ID" value="CAI6253114.1"/>
    <property type="molecule type" value="Genomic_DNA"/>
</dbReference>
<keyword evidence="8" id="KW-0779">Telomere</keyword>